<dbReference type="HOGENOM" id="CLU_027089_1_2_1"/>
<comment type="caution">
    <text evidence="6">The sequence shown here is derived from an EMBL/GenBank/DDBJ whole genome shotgun (WGS) entry which is preliminary data.</text>
</comment>
<evidence type="ECO:0000256" key="1">
    <source>
        <dbReference type="ARBA" id="ARBA00004141"/>
    </source>
</evidence>
<dbReference type="GO" id="GO:0005886">
    <property type="term" value="C:plasma membrane"/>
    <property type="evidence" value="ECO:0007669"/>
    <property type="project" value="TreeGrafter"/>
</dbReference>
<keyword evidence="2 5" id="KW-0812">Transmembrane</keyword>
<evidence type="ECO:0000256" key="3">
    <source>
        <dbReference type="ARBA" id="ARBA00022989"/>
    </source>
</evidence>
<dbReference type="GO" id="GO:0005385">
    <property type="term" value="F:zinc ion transmembrane transporter activity"/>
    <property type="evidence" value="ECO:0007669"/>
    <property type="project" value="TreeGrafter"/>
</dbReference>
<feature type="transmembrane region" description="Helical" evidence="5">
    <location>
        <begin position="259"/>
        <end position="281"/>
    </location>
</feature>
<comment type="subcellular location">
    <subcellularLocation>
        <location evidence="1">Membrane</location>
        <topology evidence="1">Multi-pass membrane protein</topology>
    </subcellularLocation>
</comment>
<evidence type="ECO:0000256" key="2">
    <source>
        <dbReference type="ARBA" id="ARBA00022692"/>
    </source>
</evidence>
<accession>J6F4I8</accession>
<feature type="transmembrane region" description="Helical" evidence="5">
    <location>
        <begin position="22"/>
        <end position="46"/>
    </location>
</feature>
<reference evidence="6 7" key="1">
    <citation type="journal article" date="2012" name="Eukaryot. Cell">
        <title>Draft genome sequence of CBS 2479, the standard type strain of Trichosporon asahii.</title>
        <authorList>
            <person name="Yang R.Y."/>
            <person name="Li H.T."/>
            <person name="Zhu H."/>
            <person name="Zhou G.P."/>
            <person name="Wang M."/>
            <person name="Wang L."/>
        </authorList>
    </citation>
    <scope>NUCLEOTIDE SEQUENCE [LARGE SCALE GENOMIC DNA]</scope>
    <source>
        <strain evidence="7">ATCC 90039 / CBS 2479 / JCM 2466 / KCTC 7840 / NCYC 2677 / UAMH 7654</strain>
    </source>
</reference>
<dbReference type="GeneID" id="25984153"/>
<dbReference type="AlphaFoldDB" id="J6F4I8"/>
<sequence length="323" mass="34761">MSGGLYKRDACSGQVKSTDYNLGLHVAALFIILGVSGGACALPLFVSRFPIRGFFFTVRHFGTGVLLATAFVHLLPTAFLSLSNPCLPKFWTEDYPAMPGAIALAGVLVVTVLEMILSPSRHFVPQRRPRGRLASVSENEVQLDALRSDLAATDVTLTTTETEVKVVLTPEQERKKSMLQVFMLEIGILFHSVFIGMALSVATGGDFVVLLIAIAFHPIDWPARSPRPYLMVLAYGCTTPIGQAIGIGTHTLYDPDSVFGLLLVGIMNAISSGLLIYASLIELLAEDFLTDHSWAVLRGRKRVVAVALVFAGALAMSVVGAWA</sequence>
<dbReference type="PANTHER" id="PTHR11040">
    <property type="entry name" value="ZINC/IRON TRANSPORTER"/>
    <property type="match status" value="1"/>
</dbReference>
<feature type="transmembrane region" description="Helical" evidence="5">
    <location>
        <begin position="53"/>
        <end position="75"/>
    </location>
</feature>
<dbReference type="VEuPathDB" id="FungiDB:A1Q1_00639"/>
<feature type="transmembrane region" description="Helical" evidence="5">
    <location>
        <begin position="230"/>
        <end position="253"/>
    </location>
</feature>
<dbReference type="InterPro" id="IPR003689">
    <property type="entry name" value="ZIP"/>
</dbReference>
<gene>
    <name evidence="6" type="ORF">A1Q1_00639</name>
</gene>
<dbReference type="Pfam" id="PF02535">
    <property type="entry name" value="Zip"/>
    <property type="match status" value="2"/>
</dbReference>
<evidence type="ECO:0000256" key="4">
    <source>
        <dbReference type="ARBA" id="ARBA00023136"/>
    </source>
</evidence>
<keyword evidence="4 5" id="KW-0472">Membrane</keyword>
<dbReference type="KEGG" id="tasa:A1Q1_00639"/>
<dbReference type="EMBL" id="ALBS01000126">
    <property type="protein sequence ID" value="EJT50172.1"/>
    <property type="molecule type" value="Genomic_DNA"/>
</dbReference>
<organism evidence="6 7">
    <name type="scientific">Trichosporon asahii var. asahii (strain ATCC 90039 / CBS 2479 / JCM 2466 / KCTC 7840 / NBRC 103889/ NCYC 2677 / UAMH 7654)</name>
    <name type="common">Yeast</name>
    <dbReference type="NCBI Taxonomy" id="1186058"/>
    <lineage>
        <taxon>Eukaryota</taxon>
        <taxon>Fungi</taxon>
        <taxon>Dikarya</taxon>
        <taxon>Basidiomycota</taxon>
        <taxon>Agaricomycotina</taxon>
        <taxon>Tremellomycetes</taxon>
        <taxon>Trichosporonales</taxon>
        <taxon>Trichosporonaceae</taxon>
        <taxon>Trichosporon</taxon>
    </lineage>
</organism>
<evidence type="ECO:0000313" key="7">
    <source>
        <dbReference type="Proteomes" id="UP000002748"/>
    </source>
</evidence>
<evidence type="ECO:0000256" key="5">
    <source>
        <dbReference type="SAM" id="Phobius"/>
    </source>
</evidence>
<evidence type="ECO:0000313" key="6">
    <source>
        <dbReference type="EMBL" id="EJT50172.1"/>
    </source>
</evidence>
<feature type="transmembrane region" description="Helical" evidence="5">
    <location>
        <begin position="302"/>
        <end position="322"/>
    </location>
</feature>
<proteinExistence type="predicted"/>
<protein>
    <submittedName>
        <fullName evidence="6">Plasma membrane zinc ion transporter, putative</fullName>
    </submittedName>
</protein>
<dbReference type="OrthoDB" id="448280at2759"/>
<dbReference type="RefSeq" id="XP_014181429.1">
    <property type="nucleotide sequence ID" value="XM_014325954.1"/>
</dbReference>
<name>J6F4I8_TRIAS</name>
<keyword evidence="3 5" id="KW-1133">Transmembrane helix</keyword>
<feature type="transmembrane region" description="Helical" evidence="5">
    <location>
        <begin position="95"/>
        <end position="117"/>
    </location>
</feature>
<dbReference type="Proteomes" id="UP000002748">
    <property type="component" value="Unassembled WGS sequence"/>
</dbReference>
<dbReference type="PANTHER" id="PTHR11040:SF55">
    <property type="entry name" value="MEMBRANE ZINC ION TRANSPORTER, PUTATIVE (AFU_ORTHOLOGUE AFUA_6G00470)-RELATED"/>
    <property type="match status" value="1"/>
</dbReference>